<protein>
    <submittedName>
        <fullName evidence="1">Uncharacterized protein</fullName>
    </submittedName>
</protein>
<dbReference type="EMBL" id="JABSTQ010010316">
    <property type="protein sequence ID" value="KAG0421810.1"/>
    <property type="molecule type" value="Genomic_DNA"/>
</dbReference>
<gene>
    <name evidence="1" type="ORF">HPB47_002321</name>
</gene>
<comment type="caution">
    <text evidence="1">The sequence shown here is derived from an EMBL/GenBank/DDBJ whole genome shotgun (WGS) entry which is preliminary data.</text>
</comment>
<dbReference type="Proteomes" id="UP000805193">
    <property type="component" value="Unassembled WGS sequence"/>
</dbReference>
<accession>A0AC60PMH8</accession>
<evidence type="ECO:0000313" key="2">
    <source>
        <dbReference type="Proteomes" id="UP000805193"/>
    </source>
</evidence>
<keyword evidence="2" id="KW-1185">Reference proteome</keyword>
<evidence type="ECO:0000313" key="1">
    <source>
        <dbReference type="EMBL" id="KAG0421810.1"/>
    </source>
</evidence>
<organism evidence="1 2">
    <name type="scientific">Ixodes persulcatus</name>
    <name type="common">Taiga tick</name>
    <dbReference type="NCBI Taxonomy" id="34615"/>
    <lineage>
        <taxon>Eukaryota</taxon>
        <taxon>Metazoa</taxon>
        <taxon>Ecdysozoa</taxon>
        <taxon>Arthropoda</taxon>
        <taxon>Chelicerata</taxon>
        <taxon>Arachnida</taxon>
        <taxon>Acari</taxon>
        <taxon>Parasitiformes</taxon>
        <taxon>Ixodida</taxon>
        <taxon>Ixodoidea</taxon>
        <taxon>Ixodidae</taxon>
        <taxon>Ixodinae</taxon>
        <taxon>Ixodes</taxon>
    </lineage>
</organism>
<sequence>MASRPTDAGLLARLERGALANSTPIADLNNCIAKVTVIGIVITKQSPRTISPNSEKPDERCVLNFTLRDSQRDTVNAACWGDKDSVSGIGSGFRIGDCVQVNALVRNRNLGSNSERFSPDATSAFHLVVNAGKEDGGVSLADETAFCDLLPLFQVPLKSASDVTPLADLLYSGKDVNGQHASLLVGIQKAASRRPHPPDSLADKRQQYTIPISTSPQPSTPMFIASESEQIMRPTHKH</sequence>
<proteinExistence type="predicted"/>
<name>A0AC60PMH8_IXOPE</name>
<reference evidence="1 2" key="1">
    <citation type="journal article" date="2020" name="Cell">
        <title>Large-Scale Comparative Analyses of Tick Genomes Elucidate Their Genetic Diversity and Vector Capacities.</title>
        <authorList>
            <consortium name="Tick Genome and Microbiome Consortium (TIGMIC)"/>
            <person name="Jia N."/>
            <person name="Wang J."/>
            <person name="Shi W."/>
            <person name="Du L."/>
            <person name="Sun Y."/>
            <person name="Zhan W."/>
            <person name="Jiang J.F."/>
            <person name="Wang Q."/>
            <person name="Zhang B."/>
            <person name="Ji P."/>
            <person name="Bell-Sakyi L."/>
            <person name="Cui X.M."/>
            <person name="Yuan T.T."/>
            <person name="Jiang B.G."/>
            <person name="Yang W.F."/>
            <person name="Lam T.T."/>
            <person name="Chang Q.C."/>
            <person name="Ding S.J."/>
            <person name="Wang X.J."/>
            <person name="Zhu J.G."/>
            <person name="Ruan X.D."/>
            <person name="Zhao L."/>
            <person name="Wei J.T."/>
            <person name="Ye R.Z."/>
            <person name="Que T.C."/>
            <person name="Du C.H."/>
            <person name="Zhou Y.H."/>
            <person name="Cheng J.X."/>
            <person name="Dai P.F."/>
            <person name="Guo W.B."/>
            <person name="Han X.H."/>
            <person name="Huang E.J."/>
            <person name="Li L.F."/>
            <person name="Wei W."/>
            <person name="Gao Y.C."/>
            <person name="Liu J.Z."/>
            <person name="Shao H.Z."/>
            <person name="Wang X."/>
            <person name="Wang C.C."/>
            <person name="Yang T.C."/>
            <person name="Huo Q.B."/>
            <person name="Li W."/>
            <person name="Chen H.Y."/>
            <person name="Chen S.E."/>
            <person name="Zhou L.G."/>
            <person name="Ni X.B."/>
            <person name="Tian J.H."/>
            <person name="Sheng Y."/>
            <person name="Liu T."/>
            <person name="Pan Y.S."/>
            <person name="Xia L.Y."/>
            <person name="Li J."/>
            <person name="Zhao F."/>
            <person name="Cao W.C."/>
        </authorList>
    </citation>
    <scope>NUCLEOTIDE SEQUENCE [LARGE SCALE GENOMIC DNA]</scope>
    <source>
        <strain evidence="1">Iper-2018</strain>
    </source>
</reference>